<reference evidence="2" key="1">
    <citation type="submission" date="2014-09" db="EMBL/GenBank/DDBJ databases">
        <title>Vibrio variabilis JCM 19239. (C206) whole genome shotgun sequence.</title>
        <authorList>
            <person name="Sawabe T."/>
            <person name="Meirelles P."/>
            <person name="Nakanishi M."/>
            <person name="Sayaka M."/>
            <person name="Hattori M."/>
            <person name="Ohkuma M."/>
        </authorList>
    </citation>
    <scope>NUCLEOTIDE SEQUENCE [LARGE SCALE GENOMIC DNA]</scope>
    <source>
        <strain evidence="2">JCM 19239</strain>
    </source>
</reference>
<sequence length="50" mass="5580">MHGASQVGSSELIWRYQVGDNEVNLLVKSDGVGQPFDSGFFKQLTLPQWL</sequence>
<proteinExistence type="predicted"/>
<evidence type="ECO:0000313" key="1">
    <source>
        <dbReference type="EMBL" id="GAL31466.1"/>
    </source>
</evidence>
<dbReference type="Proteomes" id="UP000029223">
    <property type="component" value="Unassembled WGS sequence"/>
</dbReference>
<name>A0ABQ0JRS4_9VIBR</name>
<accession>A0ABQ0JRS4</accession>
<dbReference type="EMBL" id="BBMS01000174">
    <property type="protein sequence ID" value="GAL31466.1"/>
    <property type="molecule type" value="Genomic_DNA"/>
</dbReference>
<protein>
    <submittedName>
        <fullName evidence="1">Uncharacterized protein</fullName>
    </submittedName>
</protein>
<gene>
    <name evidence="1" type="ORF">JCM19239_5420</name>
</gene>
<reference evidence="2" key="2">
    <citation type="submission" date="2014-09" db="EMBL/GenBank/DDBJ databases">
        <authorList>
            <consortium name="NBRP consortium"/>
            <person name="Sawabe T."/>
            <person name="Meirelles P."/>
            <person name="Nakanishi M."/>
            <person name="Sayaka M."/>
            <person name="Hattori M."/>
            <person name="Ohkuma M."/>
        </authorList>
    </citation>
    <scope>NUCLEOTIDE SEQUENCE [LARGE SCALE GENOMIC DNA]</scope>
    <source>
        <strain evidence="2">JCM 19239</strain>
    </source>
</reference>
<comment type="caution">
    <text evidence="1">The sequence shown here is derived from an EMBL/GenBank/DDBJ whole genome shotgun (WGS) entry which is preliminary data.</text>
</comment>
<organism evidence="1 2">
    <name type="scientific">Vibrio variabilis</name>
    <dbReference type="NCBI Taxonomy" id="990271"/>
    <lineage>
        <taxon>Bacteria</taxon>
        <taxon>Pseudomonadati</taxon>
        <taxon>Pseudomonadota</taxon>
        <taxon>Gammaproteobacteria</taxon>
        <taxon>Vibrionales</taxon>
        <taxon>Vibrionaceae</taxon>
        <taxon>Vibrio</taxon>
    </lineage>
</organism>
<evidence type="ECO:0000313" key="2">
    <source>
        <dbReference type="Proteomes" id="UP000029223"/>
    </source>
</evidence>
<keyword evidence="2" id="KW-1185">Reference proteome</keyword>